<dbReference type="InterPro" id="IPR050708">
    <property type="entry name" value="T6SS_VgrG/RHS"/>
</dbReference>
<sequence>MTSDGSTASVSANGNLKLQAGNSITLKNFTAVQGSTFVAQITPVQANNNESVLTLKEHHIFGSSRLGMETKNLVVYNSATTSGTPDPVPTNFVSLIGDKHFELSNHLGNVLAVISDKKIPTATAGVFNPDVLSYSDYYPFGMLVPNRHGTSEPNGYRYGFNGMEKDDELKGEGNSYDFGARMLDPRIGRWGSVDPKWRELESLSPYNFSANNPIKFIDSEGEIPIDPLGLLFKAIPWIRDNFTSRNFALKIIDSKDISLKKKKEIMYNVGLYDGILSTIDLEDMTQGEQENFKDWLSSKPFDLTIFKHKTPDEIERSILGSQGIGLKKQTEQIISIISNWDKLDNYTKGQVHGQILGTLIQIGTAKASKFKISELKLDLIKRYRIKFYTGKFYSGIPLPEFVPVANKYINQAIKKIVRGNGVPRVNPDGSQKIYSNREGFSGKNNREFTGALEWEAEGPSGTHYRVLEKTTINPDGTTTTTTYGYSSDVNYQNIHKFTPKNP</sequence>
<name>A0A2V4BU63_9FLAO</name>
<dbReference type="OrthoDB" id="2972467at2"/>
<gene>
    <name evidence="1" type="ORF">DMB65_02835</name>
</gene>
<dbReference type="PANTHER" id="PTHR32305:SF15">
    <property type="entry name" value="PROTEIN RHSA-RELATED"/>
    <property type="match status" value="1"/>
</dbReference>
<evidence type="ECO:0000313" key="2">
    <source>
        <dbReference type="Proteomes" id="UP000247903"/>
    </source>
</evidence>
<dbReference type="PANTHER" id="PTHR32305">
    <property type="match status" value="1"/>
</dbReference>
<comment type="caution">
    <text evidence="1">The sequence shown here is derived from an EMBL/GenBank/DDBJ whole genome shotgun (WGS) entry which is preliminary data.</text>
</comment>
<protein>
    <recommendedName>
        <fullName evidence="3">RHS repeat-associated core domain-containing protein</fullName>
    </recommendedName>
</protein>
<dbReference type="AlphaFoldDB" id="A0A2V4BU63"/>
<dbReference type="InterPro" id="IPR022385">
    <property type="entry name" value="Rhs_assc_core"/>
</dbReference>
<keyword evidence="2" id="KW-1185">Reference proteome</keyword>
<dbReference type="NCBIfam" id="TIGR03696">
    <property type="entry name" value="Rhs_assc_core"/>
    <property type="match status" value="1"/>
</dbReference>
<proteinExistence type="predicted"/>
<accession>A0A2V4BU63</accession>
<evidence type="ECO:0008006" key="3">
    <source>
        <dbReference type="Google" id="ProtNLM"/>
    </source>
</evidence>
<reference evidence="1 2" key="1">
    <citation type="submission" date="2018-05" db="EMBL/GenBank/DDBJ databases">
        <title>Flavobacterium sp. strain IMCC34759, incomplete genome.</title>
        <authorList>
            <person name="Joung Y."/>
            <person name="Cho J."/>
        </authorList>
    </citation>
    <scope>NUCLEOTIDE SEQUENCE [LARGE SCALE GENOMIC DNA]</scope>
    <source>
        <strain evidence="1 2">IMCC34759</strain>
    </source>
</reference>
<dbReference type="EMBL" id="QJHK01000002">
    <property type="protein sequence ID" value="PXY42187.1"/>
    <property type="molecule type" value="Genomic_DNA"/>
</dbReference>
<dbReference type="Proteomes" id="UP000247903">
    <property type="component" value="Unassembled WGS sequence"/>
</dbReference>
<dbReference type="RefSeq" id="WP_110305160.1">
    <property type="nucleotide sequence ID" value="NZ_QJHK01000002.1"/>
</dbReference>
<evidence type="ECO:0000313" key="1">
    <source>
        <dbReference type="EMBL" id="PXY42187.1"/>
    </source>
</evidence>
<dbReference type="Gene3D" id="2.180.10.10">
    <property type="entry name" value="RHS repeat-associated core"/>
    <property type="match status" value="1"/>
</dbReference>
<organism evidence="1 2">
    <name type="scientific">Flavobacterium cheongpyeongense</name>
    <dbReference type="NCBI Taxonomy" id="2212651"/>
    <lineage>
        <taxon>Bacteria</taxon>
        <taxon>Pseudomonadati</taxon>
        <taxon>Bacteroidota</taxon>
        <taxon>Flavobacteriia</taxon>
        <taxon>Flavobacteriales</taxon>
        <taxon>Flavobacteriaceae</taxon>
        <taxon>Flavobacterium</taxon>
    </lineage>
</organism>